<sequence>MGEVVSLEVNKDRRGRTQKGGRAERAEKLRSALRRKAPFSPADQQRAAGNTHELLEGLQNDGLLRKVDVAQFAKLGGKGTDSTKQLYTYTLPPGSDDRRRDKLAKKPKRYFDIATAIAEILHEDQAEFVCRIFEGCSYGTGTEFSEDWDEEAWIVLAQQFSLMGRSVITDMKLDPFWREVQKTSGIYDVRKGEFRADGQSLWLQFQGEGLAAGSICSDEIPPVPSVRLAMKRLGAGLDGQLYLKGCQPIGLTFEHWLDIRLALAPATGFDRIDSLLEFRTVFVGTDTQGNVVTFDNPFTDGSDTITAATLGGRVHQVENIEFDWDTVPENPYVEYEHSYFTWQEISPGMLRQLFDSNDPDLRVEDRQAGSFWEDRPQTRFPAYSVAATVQRQLLSGTLERELTEEAQRLEALFGHHRDLMRNKARQAEAAAEARWNARMKGANND</sequence>
<evidence type="ECO:0000256" key="1">
    <source>
        <dbReference type="SAM" id="MobiDB-lite"/>
    </source>
</evidence>
<reference evidence="4" key="2">
    <citation type="submission" date="2023-07" db="EMBL/GenBank/DDBJ databases">
        <title>Yangia mangrovi SAOS 153D genome.</title>
        <authorList>
            <person name="Verma A."/>
            <person name="Pal Y."/>
            <person name="Sundharam S."/>
            <person name="Bisht B."/>
            <person name="Srinivasan K."/>
        </authorList>
    </citation>
    <scope>NUCLEOTIDE SEQUENCE [LARGE SCALE GENOMIC DNA]</scope>
    <source>
        <strain evidence="4">SAOS 153D</strain>
    </source>
</reference>
<dbReference type="Proteomes" id="UP000217448">
    <property type="component" value="Unassembled WGS sequence"/>
</dbReference>
<feature type="compositionally biased region" description="Basic and acidic residues" evidence="1">
    <location>
        <begin position="21"/>
        <end position="30"/>
    </location>
</feature>
<name>A0A2A3JX46_9RHOB</name>
<dbReference type="RefSeq" id="WP_095882350.1">
    <property type="nucleotide sequence ID" value="NZ_NTHN02000050.1"/>
</dbReference>
<evidence type="ECO:0000313" key="4">
    <source>
        <dbReference type="Proteomes" id="UP000217448"/>
    </source>
</evidence>
<dbReference type="EMBL" id="NTHN02000050">
    <property type="protein sequence ID" value="MCT4372607.1"/>
    <property type="molecule type" value="Genomic_DNA"/>
</dbReference>
<dbReference type="EMBL" id="NTHN01000165">
    <property type="protein sequence ID" value="PBD19074.1"/>
    <property type="molecule type" value="Genomic_DNA"/>
</dbReference>
<reference evidence="2" key="3">
    <citation type="submission" date="2024-05" db="EMBL/GenBank/DDBJ databases">
        <title>Yangia mangrovi SAOS 153D genome.</title>
        <authorList>
            <person name="Verma A."/>
            <person name="Pal Y."/>
            <person name="Sundharam S."/>
            <person name="Bisht B."/>
            <person name="Srinivasan K."/>
        </authorList>
    </citation>
    <scope>NUCLEOTIDE SEQUENCE</scope>
    <source>
        <strain evidence="2">SAOS 153D</strain>
    </source>
</reference>
<evidence type="ECO:0000313" key="2">
    <source>
        <dbReference type="EMBL" id="MCT4372607.1"/>
    </source>
</evidence>
<dbReference type="AlphaFoldDB" id="A0A2A3JX46"/>
<evidence type="ECO:0000313" key="3">
    <source>
        <dbReference type="EMBL" id="PBD19074.1"/>
    </source>
</evidence>
<feature type="region of interest" description="Disordered" evidence="1">
    <location>
        <begin position="1"/>
        <end position="47"/>
    </location>
</feature>
<dbReference type="OrthoDB" id="7847516at2"/>
<comment type="caution">
    <text evidence="3">The sequence shown here is derived from an EMBL/GenBank/DDBJ whole genome shotgun (WGS) entry which is preliminary data.</text>
</comment>
<accession>A0A2A3JX46</accession>
<keyword evidence="4" id="KW-1185">Reference proteome</keyword>
<reference evidence="3" key="1">
    <citation type="submission" date="2017-09" db="EMBL/GenBank/DDBJ databases">
        <title>Yangia sp. SAOS 153D whole genome sequencing.</title>
        <authorList>
            <person name="Verma A."/>
            <person name="Krishnamurthi S."/>
        </authorList>
    </citation>
    <scope>NUCLEOTIDE SEQUENCE [LARGE SCALE GENOMIC DNA]</scope>
    <source>
        <strain evidence="3">SAOS 153D</strain>
    </source>
</reference>
<gene>
    <name evidence="2" type="ORF">CLG85_020775</name>
    <name evidence="3" type="ORF">CLG85_11270</name>
</gene>
<organism evidence="3">
    <name type="scientific">Alloyangia mangrovi</name>
    <dbReference type="NCBI Taxonomy" id="1779329"/>
    <lineage>
        <taxon>Bacteria</taxon>
        <taxon>Pseudomonadati</taxon>
        <taxon>Pseudomonadota</taxon>
        <taxon>Alphaproteobacteria</taxon>
        <taxon>Rhodobacterales</taxon>
        <taxon>Roseobacteraceae</taxon>
        <taxon>Alloyangia</taxon>
    </lineage>
</organism>
<proteinExistence type="predicted"/>
<protein>
    <submittedName>
        <fullName evidence="3">Uncharacterized protein</fullName>
    </submittedName>
</protein>